<keyword evidence="3" id="KW-1185">Reference proteome</keyword>
<gene>
    <name evidence="2" type="ORF">SAMN06297144_0777</name>
</gene>
<dbReference type="EMBL" id="OBMI01000001">
    <property type="protein sequence ID" value="SOB79876.1"/>
    <property type="molecule type" value="Genomic_DNA"/>
</dbReference>
<feature type="transmembrane region" description="Helical" evidence="1">
    <location>
        <begin position="121"/>
        <end position="141"/>
    </location>
</feature>
<keyword evidence="1" id="KW-0812">Transmembrane</keyword>
<dbReference type="AlphaFoldDB" id="A0A285QDH2"/>
<evidence type="ECO:0000313" key="2">
    <source>
        <dbReference type="EMBL" id="SOB79876.1"/>
    </source>
</evidence>
<keyword evidence="1" id="KW-0472">Membrane</keyword>
<name>A0A285QDH2_9SPHN</name>
<evidence type="ECO:0000256" key="1">
    <source>
        <dbReference type="SAM" id="Phobius"/>
    </source>
</evidence>
<feature type="transmembrane region" description="Helical" evidence="1">
    <location>
        <begin position="61"/>
        <end position="85"/>
    </location>
</feature>
<feature type="transmembrane region" description="Helical" evidence="1">
    <location>
        <begin position="31"/>
        <end position="49"/>
    </location>
</feature>
<dbReference type="Proteomes" id="UP000219494">
    <property type="component" value="Unassembled WGS sequence"/>
</dbReference>
<sequence>MLLLLAALHASAAMLGTLAGALMRPLLADGARALLLGIALVAAGGGALLPQGRPALPRHPLSAALLLAGLALTDRAAFITFALAASSATPWLTGIGAAAGSIAASAVALSDPVVAARLPQVRQIAGTILLGAGIVVALGAVRLI</sequence>
<proteinExistence type="predicted"/>
<dbReference type="RefSeq" id="WP_097062638.1">
    <property type="nucleotide sequence ID" value="NZ_OBMI01000001.1"/>
</dbReference>
<accession>A0A285QDH2</accession>
<reference evidence="2 3" key="1">
    <citation type="submission" date="2017-07" db="EMBL/GenBank/DDBJ databases">
        <authorList>
            <person name="Sun Z.S."/>
            <person name="Albrecht U."/>
            <person name="Echele G."/>
            <person name="Lee C.C."/>
        </authorList>
    </citation>
    <scope>NUCLEOTIDE SEQUENCE [LARGE SCALE GENOMIC DNA]</scope>
    <source>
        <strain evidence="2 3">CGMCC 1.12672</strain>
    </source>
</reference>
<protein>
    <recommendedName>
        <fullName evidence="4">GDT1 family protein</fullName>
    </recommendedName>
</protein>
<evidence type="ECO:0008006" key="4">
    <source>
        <dbReference type="Google" id="ProtNLM"/>
    </source>
</evidence>
<keyword evidence="1" id="KW-1133">Transmembrane helix</keyword>
<organism evidence="2 3">
    <name type="scientific">Sphingomonas guangdongensis</name>
    <dbReference type="NCBI Taxonomy" id="1141890"/>
    <lineage>
        <taxon>Bacteria</taxon>
        <taxon>Pseudomonadati</taxon>
        <taxon>Pseudomonadota</taxon>
        <taxon>Alphaproteobacteria</taxon>
        <taxon>Sphingomonadales</taxon>
        <taxon>Sphingomonadaceae</taxon>
        <taxon>Sphingomonas</taxon>
    </lineage>
</organism>
<feature type="transmembrane region" description="Helical" evidence="1">
    <location>
        <begin position="91"/>
        <end position="109"/>
    </location>
</feature>
<evidence type="ECO:0000313" key="3">
    <source>
        <dbReference type="Proteomes" id="UP000219494"/>
    </source>
</evidence>